<dbReference type="AlphaFoldDB" id="A0A9W9QXH6"/>
<dbReference type="Pfam" id="PF00172">
    <property type="entry name" value="Zn_clus"/>
    <property type="match status" value="1"/>
</dbReference>
<gene>
    <name evidence="6" type="ORF">N7541_009176</name>
</gene>
<dbReference type="GO" id="GO:0000981">
    <property type="term" value="F:DNA-binding transcription factor activity, RNA polymerase II-specific"/>
    <property type="evidence" value="ECO:0007669"/>
    <property type="project" value="InterPro"/>
</dbReference>
<dbReference type="PROSITE" id="PS50048">
    <property type="entry name" value="ZN2_CY6_FUNGAL_2"/>
    <property type="match status" value="1"/>
</dbReference>
<dbReference type="PANTHER" id="PTHR38111">
    <property type="entry name" value="ZN(2)-C6 FUNGAL-TYPE DOMAIN-CONTAINING PROTEIN-RELATED"/>
    <property type="match status" value="1"/>
</dbReference>
<dbReference type="Gene3D" id="4.10.240.10">
    <property type="entry name" value="Zn(2)-C6 fungal-type DNA-binding domain"/>
    <property type="match status" value="1"/>
</dbReference>
<dbReference type="PANTHER" id="PTHR38111:SF11">
    <property type="entry name" value="TRANSCRIPTION FACTOR DOMAIN-CONTAINING PROTEIN-RELATED"/>
    <property type="match status" value="1"/>
</dbReference>
<keyword evidence="7" id="KW-1185">Reference proteome</keyword>
<dbReference type="InterPro" id="IPR053178">
    <property type="entry name" value="Osmoadaptation_assoc"/>
</dbReference>
<comment type="caution">
    <text evidence="6">The sequence shown here is derived from an EMBL/GenBank/DDBJ whole genome shotgun (WGS) entry which is preliminary data.</text>
</comment>
<keyword evidence="4" id="KW-0539">Nucleus</keyword>
<evidence type="ECO:0000259" key="5">
    <source>
        <dbReference type="PROSITE" id="PS50048"/>
    </source>
</evidence>
<protein>
    <submittedName>
        <fullName evidence="6">Transcriptional regulator family: Fungal Specific TF</fullName>
    </submittedName>
</protein>
<organism evidence="6 7">
    <name type="scientific">Penicillium brevicompactum</name>
    <dbReference type="NCBI Taxonomy" id="5074"/>
    <lineage>
        <taxon>Eukaryota</taxon>
        <taxon>Fungi</taxon>
        <taxon>Dikarya</taxon>
        <taxon>Ascomycota</taxon>
        <taxon>Pezizomycotina</taxon>
        <taxon>Eurotiomycetes</taxon>
        <taxon>Eurotiomycetidae</taxon>
        <taxon>Eurotiales</taxon>
        <taxon>Aspergillaceae</taxon>
        <taxon>Penicillium</taxon>
    </lineage>
</organism>
<evidence type="ECO:0000256" key="1">
    <source>
        <dbReference type="ARBA" id="ARBA00023015"/>
    </source>
</evidence>
<evidence type="ECO:0000313" key="7">
    <source>
        <dbReference type="Proteomes" id="UP001148299"/>
    </source>
</evidence>
<keyword evidence="2" id="KW-0238">DNA-binding</keyword>
<dbReference type="Proteomes" id="UP001148299">
    <property type="component" value="Unassembled WGS sequence"/>
</dbReference>
<sequence>MPGVPKGRACDGCRKQKKKCDEKQPTCGRCLRLKLTCVGSGQQRYKFKQDHRFMPDSNQSQIISFDSSSSSSSSSETPPFEIPPVCPGNNITFLTGSFVGAIKRTNDLRYNLWWSFGFFLEEIPRRIGTNEALDRAVSALTTAHANFCAGQAISVDALFKYSSALRILRVYLDDPLQATSSSTLCAVMILLLCQSFHGPSGQTVTGHAQGASNILRARKHFGPRDEFEKKLFLSLRGSVAQLFEGLYNDAIDLSPEEWESLVTNDFDQDYPEGRILKCLAKAPFLIKRGKQAKINMEDLGPLAEEVQSIYDNCKLILEELKARKGDCESSDLGDARTFLPRLLQAHNLRTYGIGLAITIFFNCMLQALGSKDPIYSEESTYLVEETLLHAKEGNMFRPVGAGYIIMCLASAWAATTDPQLRLKVEACLLDYYGDFSMLREPQLYQHLEWSRDNLWLDTSGTNTN</sequence>
<dbReference type="InterPro" id="IPR001138">
    <property type="entry name" value="Zn2Cys6_DnaBD"/>
</dbReference>
<keyword evidence="3" id="KW-0804">Transcription</keyword>
<keyword evidence="1" id="KW-0805">Transcription regulation</keyword>
<dbReference type="InterPro" id="IPR036864">
    <property type="entry name" value="Zn2-C6_fun-type_DNA-bd_sf"/>
</dbReference>
<dbReference type="EMBL" id="JAPZBR010000007">
    <property type="protein sequence ID" value="KAJ5346694.1"/>
    <property type="molecule type" value="Genomic_DNA"/>
</dbReference>
<dbReference type="CDD" id="cd00067">
    <property type="entry name" value="GAL4"/>
    <property type="match status" value="1"/>
</dbReference>
<proteinExistence type="predicted"/>
<dbReference type="GO" id="GO:0003677">
    <property type="term" value="F:DNA binding"/>
    <property type="evidence" value="ECO:0007669"/>
    <property type="project" value="UniProtKB-KW"/>
</dbReference>
<evidence type="ECO:0000256" key="3">
    <source>
        <dbReference type="ARBA" id="ARBA00023163"/>
    </source>
</evidence>
<feature type="domain" description="Zn(2)-C6 fungal-type" evidence="5">
    <location>
        <begin position="9"/>
        <end position="38"/>
    </location>
</feature>
<evidence type="ECO:0000256" key="4">
    <source>
        <dbReference type="ARBA" id="ARBA00023242"/>
    </source>
</evidence>
<dbReference type="SUPFAM" id="SSF57701">
    <property type="entry name" value="Zn2/Cys6 DNA-binding domain"/>
    <property type="match status" value="1"/>
</dbReference>
<reference evidence="6" key="1">
    <citation type="submission" date="2022-12" db="EMBL/GenBank/DDBJ databases">
        <authorList>
            <person name="Petersen C."/>
        </authorList>
    </citation>
    <scope>NUCLEOTIDE SEQUENCE</scope>
    <source>
        <strain evidence="6">IBT 35675</strain>
    </source>
</reference>
<reference evidence="6" key="2">
    <citation type="journal article" date="2023" name="IMA Fungus">
        <title>Comparative genomic study of the Penicillium genus elucidates a diverse pangenome and 15 lateral gene transfer events.</title>
        <authorList>
            <person name="Petersen C."/>
            <person name="Sorensen T."/>
            <person name="Nielsen M.R."/>
            <person name="Sondergaard T.E."/>
            <person name="Sorensen J.L."/>
            <person name="Fitzpatrick D.A."/>
            <person name="Frisvad J.C."/>
            <person name="Nielsen K.L."/>
        </authorList>
    </citation>
    <scope>NUCLEOTIDE SEQUENCE</scope>
    <source>
        <strain evidence="6">IBT 35675</strain>
    </source>
</reference>
<evidence type="ECO:0000256" key="2">
    <source>
        <dbReference type="ARBA" id="ARBA00023125"/>
    </source>
</evidence>
<evidence type="ECO:0000313" key="6">
    <source>
        <dbReference type="EMBL" id="KAJ5346694.1"/>
    </source>
</evidence>
<name>A0A9W9QXH6_PENBR</name>
<accession>A0A9W9QXH6</accession>
<dbReference type="GO" id="GO:0008270">
    <property type="term" value="F:zinc ion binding"/>
    <property type="evidence" value="ECO:0007669"/>
    <property type="project" value="InterPro"/>
</dbReference>
<dbReference type="SMART" id="SM00066">
    <property type="entry name" value="GAL4"/>
    <property type="match status" value="1"/>
</dbReference>
<dbReference type="PROSITE" id="PS00463">
    <property type="entry name" value="ZN2_CY6_FUNGAL_1"/>
    <property type="match status" value="1"/>
</dbReference>